<dbReference type="Pfam" id="PF02120">
    <property type="entry name" value="Flg_hook"/>
    <property type="match status" value="1"/>
</dbReference>
<dbReference type="RefSeq" id="WP_338436755.1">
    <property type="nucleotide sequence ID" value="NZ_JAUYVH010000005.1"/>
</dbReference>
<name>A0ABU1BP80_9BURK</name>
<dbReference type="PANTHER" id="PTHR37533">
    <property type="entry name" value="FLAGELLAR HOOK-LENGTH CONTROL PROTEIN"/>
    <property type="match status" value="1"/>
</dbReference>
<dbReference type="InterPro" id="IPR038610">
    <property type="entry name" value="FliK-like_C_sf"/>
</dbReference>
<keyword evidence="3" id="KW-0966">Cell projection</keyword>
<dbReference type="InterPro" id="IPR021136">
    <property type="entry name" value="Flagellar_hook_control-like_C"/>
</dbReference>
<proteinExistence type="predicted"/>
<feature type="compositionally biased region" description="Low complexity" evidence="1">
    <location>
        <begin position="59"/>
        <end position="74"/>
    </location>
</feature>
<dbReference type="EMBL" id="JAUYVH010000005">
    <property type="protein sequence ID" value="MDQ9170823.1"/>
    <property type="molecule type" value="Genomic_DNA"/>
</dbReference>
<evidence type="ECO:0000256" key="1">
    <source>
        <dbReference type="SAM" id="MobiDB-lite"/>
    </source>
</evidence>
<keyword evidence="4" id="KW-1185">Reference proteome</keyword>
<protein>
    <submittedName>
        <fullName evidence="3">Flagellar hook-length control protein FliK</fullName>
    </submittedName>
</protein>
<dbReference type="PANTHER" id="PTHR37533:SF2">
    <property type="entry name" value="FLAGELLAR HOOK-LENGTH CONTROL PROTEIN"/>
    <property type="match status" value="1"/>
</dbReference>
<accession>A0ABU1BP80</accession>
<gene>
    <name evidence="3" type="ORF">Q8A64_10420</name>
</gene>
<feature type="region of interest" description="Disordered" evidence="1">
    <location>
        <begin position="145"/>
        <end position="164"/>
    </location>
</feature>
<dbReference type="InterPro" id="IPR052563">
    <property type="entry name" value="FliK"/>
</dbReference>
<reference evidence="3 4" key="1">
    <citation type="submission" date="2023-08" db="EMBL/GenBank/DDBJ databases">
        <title>Oxalobacteraceae gen .nov., isolated from river sludge outside the plant.</title>
        <authorList>
            <person name="Zhao S.Y."/>
        </authorList>
    </citation>
    <scope>NUCLEOTIDE SEQUENCE [LARGE SCALE GENOMIC DNA]</scope>
    <source>
        <strain evidence="3 4">R-40</strain>
    </source>
</reference>
<organism evidence="3 4">
    <name type="scientific">Keguizhuia sedimenti</name>
    <dbReference type="NCBI Taxonomy" id="3064264"/>
    <lineage>
        <taxon>Bacteria</taxon>
        <taxon>Pseudomonadati</taxon>
        <taxon>Pseudomonadota</taxon>
        <taxon>Betaproteobacteria</taxon>
        <taxon>Burkholderiales</taxon>
        <taxon>Oxalobacteraceae</taxon>
        <taxon>Keguizhuia</taxon>
    </lineage>
</organism>
<feature type="domain" description="Flagellar hook-length control protein-like C-terminal" evidence="2">
    <location>
        <begin position="273"/>
        <end position="355"/>
    </location>
</feature>
<feature type="region of interest" description="Disordered" evidence="1">
    <location>
        <begin position="345"/>
        <end position="381"/>
    </location>
</feature>
<evidence type="ECO:0000313" key="3">
    <source>
        <dbReference type="EMBL" id="MDQ9170823.1"/>
    </source>
</evidence>
<keyword evidence="3" id="KW-0969">Cilium</keyword>
<sequence length="398" mass="40681">MTTQAIAGPANFLTPVAPASGNQATFPDAAEMPFNQVLQREVTERRSADQSSRSELRQSDAAASEPAAPAQASSEAEKAQKEAVKDAEESDSSESDRQLSDAAGASAELLALVANMTKLVSAAAGAHAGSGEPKAQADVQIHVDGTAISGNPGASDIETLQGSAGADKKDAGAAFAQEFAQAAKNLKGEPTTDRMQSVSAQSVPARVDAATALSAAAVPAEQIASTVDAASTPQALMPMQHALNKVHMASTAQATESLAPPVGTPAWDQAVGQKVAWMVAGAQQSASLTLNPPDLGPLQVVLNVNNAQANATFIAAQPEVRQALEAALPKLREMLGDAGIQLGQANINAGTPHQGGNFEQGSKPSSSHFGHEQHGEQPVVPVRQTAMRQGLGMVDTFA</sequence>
<feature type="compositionally biased region" description="Basic and acidic residues" evidence="1">
    <location>
        <begin position="41"/>
        <end position="58"/>
    </location>
</feature>
<evidence type="ECO:0000313" key="4">
    <source>
        <dbReference type="Proteomes" id="UP001225596"/>
    </source>
</evidence>
<feature type="compositionally biased region" description="Basic and acidic residues" evidence="1">
    <location>
        <begin position="75"/>
        <end position="87"/>
    </location>
</feature>
<dbReference type="Gene3D" id="3.30.750.140">
    <property type="match status" value="1"/>
</dbReference>
<keyword evidence="3" id="KW-0282">Flagellum</keyword>
<dbReference type="CDD" id="cd17470">
    <property type="entry name" value="T3SS_Flik_C"/>
    <property type="match status" value="1"/>
</dbReference>
<feature type="compositionally biased region" description="Polar residues" evidence="1">
    <location>
        <begin position="357"/>
        <end position="368"/>
    </location>
</feature>
<feature type="region of interest" description="Disordered" evidence="1">
    <location>
        <begin position="1"/>
        <end position="100"/>
    </location>
</feature>
<evidence type="ECO:0000259" key="2">
    <source>
        <dbReference type="Pfam" id="PF02120"/>
    </source>
</evidence>
<dbReference type="Proteomes" id="UP001225596">
    <property type="component" value="Unassembled WGS sequence"/>
</dbReference>
<comment type="caution">
    <text evidence="3">The sequence shown here is derived from an EMBL/GenBank/DDBJ whole genome shotgun (WGS) entry which is preliminary data.</text>
</comment>